<dbReference type="Pfam" id="PF14561">
    <property type="entry name" value="TPR_20"/>
    <property type="match status" value="1"/>
</dbReference>
<protein>
    <submittedName>
        <fullName evidence="2">Thioredoxin</fullName>
    </submittedName>
</protein>
<gene>
    <name evidence="2" type="ORF">GCM10025881_07520</name>
</gene>
<organism evidence="2 3">
    <name type="scientific">Pseudolysinimonas kribbensis</name>
    <dbReference type="NCBI Taxonomy" id="433641"/>
    <lineage>
        <taxon>Bacteria</taxon>
        <taxon>Bacillati</taxon>
        <taxon>Actinomycetota</taxon>
        <taxon>Actinomycetes</taxon>
        <taxon>Micrococcales</taxon>
        <taxon>Microbacteriaceae</taxon>
        <taxon>Pseudolysinimonas</taxon>
    </lineage>
</organism>
<sequence length="310" mass="32346">MSNVPPGPNLRGAVDLSALVRRANAPAPEPGAAPADGAASDELVFEAGDASFQRVVDLSARVPVVVEFYAAGLQPALSGLVRSYGGRLALATVDGSVNPQLAQAFQVREVPAVAAVVAGRPVNLFLGMPAEPEVRQVLDELLQLAAQNGVTGVLSPAADADPDAPAPEPVEEPLPPHHQEAFDAISRGDYATALAEYEAAIAQNPRDELAVAGLAQASLLQRLDGVDAALVRSAAADRGGDVDAQLAVADLDVSGGHLDDAFDRLLDLFPALPQDGKDVVRRRLLQYFEIAGAEDPRVVAARRRLTTLLY</sequence>
<accession>A0ABQ6K014</accession>
<dbReference type="Proteomes" id="UP001157034">
    <property type="component" value="Unassembled WGS sequence"/>
</dbReference>
<evidence type="ECO:0000256" key="1">
    <source>
        <dbReference type="SAM" id="MobiDB-lite"/>
    </source>
</evidence>
<dbReference type="Gene3D" id="3.40.30.10">
    <property type="entry name" value="Glutaredoxin"/>
    <property type="match status" value="1"/>
</dbReference>
<feature type="region of interest" description="Disordered" evidence="1">
    <location>
        <begin position="154"/>
        <end position="176"/>
    </location>
</feature>
<name>A0ABQ6K014_9MICO</name>
<dbReference type="EMBL" id="BSVB01000001">
    <property type="protein sequence ID" value="GMA93928.1"/>
    <property type="molecule type" value="Genomic_DNA"/>
</dbReference>
<dbReference type="InterPro" id="IPR011990">
    <property type="entry name" value="TPR-like_helical_dom_sf"/>
</dbReference>
<evidence type="ECO:0000313" key="3">
    <source>
        <dbReference type="Proteomes" id="UP001157034"/>
    </source>
</evidence>
<dbReference type="SUPFAM" id="SSF52833">
    <property type="entry name" value="Thioredoxin-like"/>
    <property type="match status" value="1"/>
</dbReference>
<reference evidence="3" key="1">
    <citation type="journal article" date="2019" name="Int. J. Syst. Evol. Microbiol.">
        <title>The Global Catalogue of Microorganisms (GCM) 10K type strain sequencing project: providing services to taxonomists for standard genome sequencing and annotation.</title>
        <authorList>
            <consortium name="The Broad Institute Genomics Platform"/>
            <consortium name="The Broad Institute Genome Sequencing Center for Infectious Disease"/>
            <person name="Wu L."/>
            <person name="Ma J."/>
        </authorList>
    </citation>
    <scope>NUCLEOTIDE SEQUENCE [LARGE SCALE GENOMIC DNA]</scope>
    <source>
        <strain evidence="3">NBRC 108894</strain>
    </source>
</reference>
<proteinExistence type="predicted"/>
<evidence type="ECO:0000313" key="2">
    <source>
        <dbReference type="EMBL" id="GMA93928.1"/>
    </source>
</evidence>
<dbReference type="RefSeq" id="WP_284252929.1">
    <property type="nucleotide sequence ID" value="NZ_BAAAQO010000003.1"/>
</dbReference>
<comment type="caution">
    <text evidence="2">The sequence shown here is derived from an EMBL/GenBank/DDBJ whole genome shotgun (WGS) entry which is preliminary data.</text>
</comment>
<dbReference type="Gene3D" id="1.25.40.10">
    <property type="entry name" value="Tetratricopeptide repeat domain"/>
    <property type="match status" value="1"/>
</dbReference>
<dbReference type="InterPro" id="IPR036249">
    <property type="entry name" value="Thioredoxin-like_sf"/>
</dbReference>
<keyword evidence="3" id="KW-1185">Reference proteome</keyword>